<reference evidence="1" key="2">
    <citation type="submission" date="2013-04" db="UniProtKB">
        <authorList>
            <consortium name="EnsemblPlants"/>
        </authorList>
    </citation>
    <scope>IDENTIFICATION</scope>
</reference>
<dbReference type="HOGENOM" id="CLU_2838756_0_0_1"/>
<protein>
    <submittedName>
        <fullName evidence="1">Uncharacterized protein</fullName>
    </submittedName>
</protein>
<dbReference type="EnsemblPlants" id="OB09G23450.1">
    <property type="protein sequence ID" value="OB09G23450.1"/>
    <property type="gene ID" value="OB09G23450"/>
</dbReference>
<keyword evidence="2" id="KW-1185">Reference proteome</keyword>
<proteinExistence type="predicted"/>
<dbReference type="Proteomes" id="UP000006038">
    <property type="component" value="Chromosome 9"/>
</dbReference>
<name>J3MZB6_ORYBR</name>
<dbReference type="AlphaFoldDB" id="J3MZB6"/>
<reference evidence="1" key="1">
    <citation type="journal article" date="2013" name="Nat. Commun.">
        <title>Whole-genome sequencing of Oryza brachyantha reveals mechanisms underlying Oryza genome evolution.</title>
        <authorList>
            <person name="Chen J."/>
            <person name="Huang Q."/>
            <person name="Gao D."/>
            <person name="Wang J."/>
            <person name="Lang Y."/>
            <person name="Liu T."/>
            <person name="Li B."/>
            <person name="Bai Z."/>
            <person name="Luis Goicoechea J."/>
            <person name="Liang C."/>
            <person name="Chen C."/>
            <person name="Zhang W."/>
            <person name="Sun S."/>
            <person name="Liao Y."/>
            <person name="Zhang X."/>
            <person name="Yang L."/>
            <person name="Song C."/>
            <person name="Wang M."/>
            <person name="Shi J."/>
            <person name="Liu G."/>
            <person name="Liu J."/>
            <person name="Zhou H."/>
            <person name="Zhou W."/>
            <person name="Yu Q."/>
            <person name="An N."/>
            <person name="Chen Y."/>
            <person name="Cai Q."/>
            <person name="Wang B."/>
            <person name="Liu B."/>
            <person name="Min J."/>
            <person name="Huang Y."/>
            <person name="Wu H."/>
            <person name="Li Z."/>
            <person name="Zhang Y."/>
            <person name="Yin Y."/>
            <person name="Song W."/>
            <person name="Jiang J."/>
            <person name="Jackson S.A."/>
            <person name="Wing R.A."/>
            <person name="Wang J."/>
            <person name="Chen M."/>
        </authorList>
    </citation>
    <scope>NUCLEOTIDE SEQUENCE [LARGE SCALE GENOMIC DNA]</scope>
    <source>
        <strain evidence="1">cv. IRGC 101232</strain>
    </source>
</reference>
<evidence type="ECO:0000313" key="2">
    <source>
        <dbReference type="Proteomes" id="UP000006038"/>
    </source>
</evidence>
<sequence>FSESLVRLTGSLNCLFTCSITSLIPSSLPSIASSFSSSPRPNNRVACQSSTSINCHQPTSSIILNN</sequence>
<evidence type="ECO:0000313" key="1">
    <source>
        <dbReference type="EnsemblPlants" id="OB09G23450.1"/>
    </source>
</evidence>
<organism evidence="1">
    <name type="scientific">Oryza brachyantha</name>
    <name type="common">malo sina</name>
    <dbReference type="NCBI Taxonomy" id="4533"/>
    <lineage>
        <taxon>Eukaryota</taxon>
        <taxon>Viridiplantae</taxon>
        <taxon>Streptophyta</taxon>
        <taxon>Embryophyta</taxon>
        <taxon>Tracheophyta</taxon>
        <taxon>Spermatophyta</taxon>
        <taxon>Magnoliopsida</taxon>
        <taxon>Liliopsida</taxon>
        <taxon>Poales</taxon>
        <taxon>Poaceae</taxon>
        <taxon>BOP clade</taxon>
        <taxon>Oryzoideae</taxon>
        <taxon>Oryzeae</taxon>
        <taxon>Oryzinae</taxon>
        <taxon>Oryza</taxon>
    </lineage>
</organism>
<accession>J3MZB6</accession>
<dbReference type="Gramene" id="OB09G23450.1">
    <property type="protein sequence ID" value="OB09G23450.1"/>
    <property type="gene ID" value="OB09G23450"/>
</dbReference>